<dbReference type="Pfam" id="PF01205">
    <property type="entry name" value="Impact_N"/>
    <property type="match status" value="1"/>
</dbReference>
<dbReference type="EMBL" id="CAXHTB010000009">
    <property type="protein sequence ID" value="CAL0312998.1"/>
    <property type="molecule type" value="Genomic_DNA"/>
</dbReference>
<reference evidence="3 4" key="1">
    <citation type="submission" date="2024-03" db="EMBL/GenBank/DDBJ databases">
        <authorList>
            <person name="Martinez-Hernandez J."/>
        </authorList>
    </citation>
    <scope>NUCLEOTIDE SEQUENCE [LARGE SCALE GENOMIC DNA]</scope>
</reference>
<dbReference type="InterPro" id="IPR001498">
    <property type="entry name" value="Impact_N"/>
</dbReference>
<dbReference type="InterPro" id="IPR023582">
    <property type="entry name" value="Impact"/>
</dbReference>
<protein>
    <recommendedName>
        <fullName evidence="2">Impact N-terminal domain-containing protein</fullName>
    </recommendedName>
</protein>
<dbReference type="PANTHER" id="PTHR16301:SF20">
    <property type="entry name" value="IMPACT FAMILY MEMBER YIGZ"/>
    <property type="match status" value="1"/>
</dbReference>
<dbReference type="InterPro" id="IPR020568">
    <property type="entry name" value="Ribosomal_Su5_D2-typ_SF"/>
</dbReference>
<feature type="domain" description="Impact N-terminal" evidence="2">
    <location>
        <begin position="61"/>
        <end position="161"/>
    </location>
</feature>
<dbReference type="GO" id="GO:0005737">
    <property type="term" value="C:cytoplasm"/>
    <property type="evidence" value="ECO:0007669"/>
    <property type="project" value="TreeGrafter"/>
</dbReference>
<dbReference type="Proteomes" id="UP001497480">
    <property type="component" value="Unassembled WGS sequence"/>
</dbReference>
<proteinExistence type="inferred from homology"/>
<evidence type="ECO:0000313" key="4">
    <source>
        <dbReference type="Proteomes" id="UP001497480"/>
    </source>
</evidence>
<keyword evidence="4" id="KW-1185">Reference proteome</keyword>
<comment type="similarity">
    <text evidence="1">Belongs to the IMPACT family.</text>
</comment>
<evidence type="ECO:0000313" key="3">
    <source>
        <dbReference type="EMBL" id="CAL0312998.1"/>
    </source>
</evidence>
<accession>A0AAV1WVS1</accession>
<comment type="caution">
    <text evidence="3">The sequence shown here is derived from an EMBL/GenBank/DDBJ whole genome shotgun (WGS) entry which is preliminary data.</text>
</comment>
<sequence length="242" mass="26618">MKVYMPCVTVATIPNHSRFIYTSFFAISKANKTTMAATTTTINSAAFNTIQERLSFQKEIKKSKFIAIAGPISDENSAMSFLSQVRDPKATHNCWAYKVGDTYRSNDDGEPSGTAGKPIQSAIASSGIDRVMVVVIRHFGGIKLGTGGLVRAYGGVASECLRNAPTCLVKTKVPMGVEVSFDLLGILYHQLQSFPVEDMKQDYDTGNDGMCMVTFKVDFDEAEKLEDALKSNCSRELKFYKR</sequence>
<name>A0AAV1WVS1_LUPLU</name>
<organism evidence="3 4">
    <name type="scientific">Lupinus luteus</name>
    <name type="common">European yellow lupine</name>
    <dbReference type="NCBI Taxonomy" id="3873"/>
    <lineage>
        <taxon>Eukaryota</taxon>
        <taxon>Viridiplantae</taxon>
        <taxon>Streptophyta</taxon>
        <taxon>Embryophyta</taxon>
        <taxon>Tracheophyta</taxon>
        <taxon>Spermatophyta</taxon>
        <taxon>Magnoliopsida</taxon>
        <taxon>eudicotyledons</taxon>
        <taxon>Gunneridae</taxon>
        <taxon>Pentapetalae</taxon>
        <taxon>rosids</taxon>
        <taxon>fabids</taxon>
        <taxon>Fabales</taxon>
        <taxon>Fabaceae</taxon>
        <taxon>Papilionoideae</taxon>
        <taxon>50 kb inversion clade</taxon>
        <taxon>genistoids sensu lato</taxon>
        <taxon>core genistoids</taxon>
        <taxon>Genisteae</taxon>
        <taxon>Lupinus</taxon>
    </lineage>
</organism>
<dbReference type="AlphaFoldDB" id="A0AAV1WVS1"/>
<evidence type="ECO:0000259" key="2">
    <source>
        <dbReference type="Pfam" id="PF01205"/>
    </source>
</evidence>
<evidence type="ECO:0000256" key="1">
    <source>
        <dbReference type="ARBA" id="ARBA00007665"/>
    </source>
</evidence>
<dbReference type="PANTHER" id="PTHR16301">
    <property type="entry name" value="IMPACT-RELATED"/>
    <property type="match status" value="1"/>
</dbReference>
<dbReference type="Gene3D" id="3.30.230.30">
    <property type="entry name" value="Impact, N-terminal domain"/>
    <property type="match status" value="1"/>
</dbReference>
<dbReference type="InterPro" id="IPR036956">
    <property type="entry name" value="Impact_N_sf"/>
</dbReference>
<dbReference type="GO" id="GO:0006446">
    <property type="term" value="P:regulation of translational initiation"/>
    <property type="evidence" value="ECO:0007669"/>
    <property type="project" value="TreeGrafter"/>
</dbReference>
<dbReference type="SUPFAM" id="SSF54211">
    <property type="entry name" value="Ribosomal protein S5 domain 2-like"/>
    <property type="match status" value="1"/>
</dbReference>
<gene>
    <name evidence="3" type="ORF">LLUT_LOCUS14058</name>
</gene>